<name>A0A498QVA9_9MYCO</name>
<dbReference type="EMBL" id="UPHU01000001">
    <property type="protein sequence ID" value="VBA53394.1"/>
    <property type="molecule type" value="Genomic_DNA"/>
</dbReference>
<evidence type="ECO:0000313" key="2">
    <source>
        <dbReference type="Proteomes" id="UP000268285"/>
    </source>
</evidence>
<protein>
    <submittedName>
        <fullName evidence="1">Uncharacterized protein</fullName>
    </submittedName>
</protein>
<dbReference type="Proteomes" id="UP000268285">
    <property type="component" value="Unassembled WGS sequence"/>
</dbReference>
<dbReference type="AlphaFoldDB" id="A0A498QVA9"/>
<sequence length="75" mass="8116">MTQRIKVAATQERHRALDAPPHQIRIGRFAIGELELAAEVPGGHIHAAGERVDVQRLCILAVHPVPSAPQQLEGS</sequence>
<gene>
    <name evidence="1" type="ORF">LAUMK142_04028</name>
</gene>
<proteinExistence type="predicted"/>
<evidence type="ECO:0000313" key="1">
    <source>
        <dbReference type="EMBL" id="VBA53394.1"/>
    </source>
</evidence>
<reference evidence="1 2" key="1">
    <citation type="submission" date="2018-09" db="EMBL/GenBank/DDBJ databases">
        <authorList>
            <person name="Tagini F."/>
        </authorList>
    </citation>
    <scope>NUCLEOTIDE SEQUENCE [LARGE SCALE GENOMIC DNA]</scope>
    <source>
        <strain evidence="1 2">MK142</strain>
    </source>
</reference>
<accession>A0A498QVA9</accession>
<organism evidence="1 2">
    <name type="scientific">Mycobacterium pseudokansasii</name>
    <dbReference type="NCBI Taxonomy" id="2341080"/>
    <lineage>
        <taxon>Bacteria</taxon>
        <taxon>Bacillati</taxon>
        <taxon>Actinomycetota</taxon>
        <taxon>Actinomycetes</taxon>
        <taxon>Mycobacteriales</taxon>
        <taxon>Mycobacteriaceae</taxon>
        <taxon>Mycobacterium</taxon>
    </lineage>
</organism>
<keyword evidence="2" id="KW-1185">Reference proteome</keyword>